<reference evidence="2" key="1">
    <citation type="journal article" date="2014" name="Int. J. Syst. Evol. Microbiol.">
        <title>Complete genome sequence of Corynebacterium casei LMG S-19264T (=DSM 44701T), isolated from a smear-ripened cheese.</title>
        <authorList>
            <consortium name="US DOE Joint Genome Institute (JGI-PGF)"/>
            <person name="Walter F."/>
            <person name="Albersmeier A."/>
            <person name="Kalinowski J."/>
            <person name="Ruckert C."/>
        </authorList>
    </citation>
    <scope>NUCLEOTIDE SEQUENCE</scope>
    <source>
        <strain evidence="2">JCM 5016</strain>
    </source>
</reference>
<dbReference type="Pfam" id="PF17196">
    <property type="entry name" value="DUF5133"/>
    <property type="match status" value="1"/>
</dbReference>
<reference evidence="2" key="2">
    <citation type="submission" date="2020-09" db="EMBL/GenBank/DDBJ databases">
        <authorList>
            <person name="Sun Q."/>
            <person name="Ohkuma M."/>
        </authorList>
    </citation>
    <scope>NUCLEOTIDE SEQUENCE</scope>
    <source>
        <strain evidence="2">JCM 5016</strain>
    </source>
</reference>
<gene>
    <name evidence="2" type="ORF">GCM10010389_40170</name>
</gene>
<dbReference type="InterPro" id="IPR033457">
    <property type="entry name" value="DUF5133"/>
</dbReference>
<dbReference type="RefSeq" id="WP_190058826.1">
    <property type="nucleotide sequence ID" value="NZ_BMWH01000016.1"/>
</dbReference>
<organism evidence="2 3">
    <name type="scientific">Streptomyces echinoruber</name>
    <dbReference type="NCBI Taxonomy" id="68898"/>
    <lineage>
        <taxon>Bacteria</taxon>
        <taxon>Bacillati</taxon>
        <taxon>Actinomycetota</taxon>
        <taxon>Actinomycetes</taxon>
        <taxon>Kitasatosporales</taxon>
        <taxon>Streptomycetaceae</taxon>
        <taxon>Streptomyces</taxon>
    </lineage>
</organism>
<protein>
    <recommendedName>
        <fullName evidence="4">DUF5133 domain-containing protein</fullName>
    </recommendedName>
</protein>
<name>A0A918RH91_9ACTN</name>
<comment type="caution">
    <text evidence="2">The sequence shown here is derived from an EMBL/GenBank/DDBJ whole genome shotgun (WGS) entry which is preliminary data.</text>
</comment>
<dbReference type="AlphaFoldDB" id="A0A918RH91"/>
<feature type="region of interest" description="Disordered" evidence="1">
    <location>
        <begin position="80"/>
        <end position="119"/>
    </location>
</feature>
<dbReference type="Proteomes" id="UP000623010">
    <property type="component" value="Unassembled WGS sequence"/>
</dbReference>
<evidence type="ECO:0000313" key="2">
    <source>
        <dbReference type="EMBL" id="GGZ96833.1"/>
    </source>
</evidence>
<proteinExistence type="predicted"/>
<keyword evidence="3" id="KW-1185">Reference proteome</keyword>
<evidence type="ECO:0000313" key="3">
    <source>
        <dbReference type="Proteomes" id="UP000623010"/>
    </source>
</evidence>
<accession>A0A918RH91</accession>
<evidence type="ECO:0000256" key="1">
    <source>
        <dbReference type="SAM" id="MobiDB-lite"/>
    </source>
</evidence>
<evidence type="ECO:0008006" key="4">
    <source>
        <dbReference type="Google" id="ProtNLM"/>
    </source>
</evidence>
<dbReference type="EMBL" id="BMWH01000016">
    <property type="protein sequence ID" value="GGZ96833.1"/>
    <property type="molecule type" value="Genomic_DNA"/>
</dbReference>
<sequence length="119" mass="12203">MLTPHPALLRRLVDDYEEALAEEAADPASGAGTRAQDLAYTLCVSTATRDVEAALETARRILAESATAVEPAPYVPAPAAADPARATIRPPAPVSAPAGPAPAAYPRRAVPTAAEPARP</sequence>